<evidence type="ECO:0000313" key="1">
    <source>
        <dbReference type="EMBL" id="GBM69562.1"/>
    </source>
</evidence>
<name>A0A4Y2HWF5_ARAVE</name>
<comment type="caution">
    <text evidence="1">The sequence shown here is derived from an EMBL/GenBank/DDBJ whole genome shotgun (WGS) entry which is preliminary data.</text>
</comment>
<proteinExistence type="predicted"/>
<evidence type="ECO:0008006" key="3">
    <source>
        <dbReference type="Google" id="ProtNLM"/>
    </source>
</evidence>
<reference evidence="1 2" key="1">
    <citation type="journal article" date="2019" name="Sci. Rep.">
        <title>Orb-weaving spider Araneus ventricosus genome elucidates the spidroin gene catalogue.</title>
        <authorList>
            <person name="Kono N."/>
            <person name="Nakamura H."/>
            <person name="Ohtoshi R."/>
            <person name="Moran D.A.P."/>
            <person name="Shinohara A."/>
            <person name="Yoshida Y."/>
            <person name="Fujiwara M."/>
            <person name="Mori M."/>
            <person name="Tomita M."/>
            <person name="Arakawa K."/>
        </authorList>
    </citation>
    <scope>NUCLEOTIDE SEQUENCE [LARGE SCALE GENOMIC DNA]</scope>
</reference>
<sequence>MPTCCAVGCSNSVKSGFKLYSLPVDPRLIILSQYFTSGVKGNSFSDTDEEMGTPIFQLYSENKHLIAQEFSDESVLSLTLTLKKVILKYAILKVIS</sequence>
<gene>
    <name evidence="1" type="ORF">AVEN_219194_1</name>
</gene>
<dbReference type="Proteomes" id="UP000499080">
    <property type="component" value="Unassembled WGS sequence"/>
</dbReference>
<protein>
    <recommendedName>
        <fullName evidence="3">THAP-type domain-containing protein</fullName>
    </recommendedName>
</protein>
<accession>A0A4Y2HWF5</accession>
<dbReference type="EMBL" id="BGPR01002201">
    <property type="protein sequence ID" value="GBM69562.1"/>
    <property type="molecule type" value="Genomic_DNA"/>
</dbReference>
<organism evidence="1 2">
    <name type="scientific">Araneus ventricosus</name>
    <name type="common">Orbweaver spider</name>
    <name type="synonym">Epeira ventricosa</name>
    <dbReference type="NCBI Taxonomy" id="182803"/>
    <lineage>
        <taxon>Eukaryota</taxon>
        <taxon>Metazoa</taxon>
        <taxon>Ecdysozoa</taxon>
        <taxon>Arthropoda</taxon>
        <taxon>Chelicerata</taxon>
        <taxon>Arachnida</taxon>
        <taxon>Araneae</taxon>
        <taxon>Araneomorphae</taxon>
        <taxon>Entelegynae</taxon>
        <taxon>Araneoidea</taxon>
        <taxon>Araneidae</taxon>
        <taxon>Araneus</taxon>
    </lineage>
</organism>
<dbReference type="AlphaFoldDB" id="A0A4Y2HWF5"/>
<keyword evidence="2" id="KW-1185">Reference proteome</keyword>
<evidence type="ECO:0000313" key="2">
    <source>
        <dbReference type="Proteomes" id="UP000499080"/>
    </source>
</evidence>